<name>A0A5C1AA43_9BACT</name>
<dbReference type="Proteomes" id="UP000324974">
    <property type="component" value="Chromosome"/>
</dbReference>
<organism evidence="1 2">
    <name type="scientific">Limnoglobus roseus</name>
    <dbReference type="NCBI Taxonomy" id="2598579"/>
    <lineage>
        <taxon>Bacteria</taxon>
        <taxon>Pseudomonadati</taxon>
        <taxon>Planctomycetota</taxon>
        <taxon>Planctomycetia</taxon>
        <taxon>Gemmatales</taxon>
        <taxon>Gemmataceae</taxon>
        <taxon>Limnoglobus</taxon>
    </lineage>
</organism>
<dbReference type="AlphaFoldDB" id="A0A5C1AA43"/>
<protein>
    <submittedName>
        <fullName evidence="1">Uncharacterized protein</fullName>
    </submittedName>
</protein>
<evidence type="ECO:0000313" key="2">
    <source>
        <dbReference type="Proteomes" id="UP000324974"/>
    </source>
</evidence>
<dbReference type="KEGG" id="lrs:PX52LOC_01949"/>
<dbReference type="InterPro" id="IPR049249">
    <property type="entry name" value="DUF6882"/>
</dbReference>
<gene>
    <name evidence="1" type="ORF">PX52LOC_01949</name>
</gene>
<dbReference type="RefSeq" id="WP_149109891.1">
    <property type="nucleotide sequence ID" value="NZ_CP042425.1"/>
</dbReference>
<dbReference type="EMBL" id="CP042425">
    <property type="protein sequence ID" value="QEL15043.1"/>
    <property type="molecule type" value="Genomic_DNA"/>
</dbReference>
<sequence length="152" mass="17025">MTPTTEFPKLLDLALAEVQQKTRELITTHGLDKFPQWEHDAANGAIIFRTPGLDEFVVPAQLIGYHHPAQSLWQWAWDDPAVPANFVRSATAARNWGRAQDIEAVASPTTFADEALAWRLTAFAARLTGWPAIYRGQSESRFLYFAFAVITP</sequence>
<evidence type="ECO:0000313" key="1">
    <source>
        <dbReference type="EMBL" id="QEL15043.1"/>
    </source>
</evidence>
<reference evidence="2" key="1">
    <citation type="submission" date="2019-08" db="EMBL/GenBank/DDBJ databases">
        <title>Limnoglobus roseus gen. nov., sp. nov., a novel freshwater planctomycete with a giant genome from the family Gemmataceae.</title>
        <authorList>
            <person name="Kulichevskaya I.S."/>
            <person name="Naumoff D.G."/>
            <person name="Miroshnikov K."/>
            <person name="Ivanova A."/>
            <person name="Philippov D.A."/>
            <person name="Hakobyan A."/>
            <person name="Rijpstra I.C."/>
            <person name="Sinninghe Damste J.S."/>
            <person name="Liesack W."/>
            <person name="Dedysh S.N."/>
        </authorList>
    </citation>
    <scope>NUCLEOTIDE SEQUENCE [LARGE SCALE GENOMIC DNA]</scope>
    <source>
        <strain evidence="2">PX52</strain>
    </source>
</reference>
<dbReference type="OrthoDB" id="8439179at2"/>
<keyword evidence="2" id="KW-1185">Reference proteome</keyword>
<proteinExistence type="predicted"/>
<dbReference type="Pfam" id="PF21813">
    <property type="entry name" value="DUF6882"/>
    <property type="match status" value="1"/>
</dbReference>
<accession>A0A5C1AA43</accession>